<dbReference type="GO" id="GO:0005886">
    <property type="term" value="C:plasma membrane"/>
    <property type="evidence" value="ECO:0007669"/>
    <property type="project" value="UniProtKB-SubCell"/>
</dbReference>
<gene>
    <name evidence="8" type="ORF">HDA33_000778</name>
</gene>
<dbReference type="EMBL" id="JACHMW010000001">
    <property type="protein sequence ID" value="MBB5848214.1"/>
    <property type="molecule type" value="Genomic_DNA"/>
</dbReference>
<dbReference type="Pfam" id="PF00420">
    <property type="entry name" value="Oxidored_q2"/>
    <property type="match status" value="1"/>
</dbReference>
<dbReference type="PANTHER" id="PTHR34583">
    <property type="entry name" value="ANTIPORTER SUBUNIT MNHC2-RELATED"/>
    <property type="match status" value="1"/>
</dbReference>
<protein>
    <submittedName>
        <fullName evidence="8">Multicomponent Na+:H+ antiporter subunit C</fullName>
    </submittedName>
</protein>
<keyword evidence="6 7" id="KW-0472">Membrane</keyword>
<evidence type="ECO:0000256" key="6">
    <source>
        <dbReference type="ARBA" id="ARBA00023136"/>
    </source>
</evidence>
<dbReference type="Proteomes" id="UP000567246">
    <property type="component" value="Unassembled WGS sequence"/>
</dbReference>
<keyword evidence="3" id="KW-1003">Cell membrane</keyword>
<reference evidence="8 9" key="1">
    <citation type="submission" date="2020-08" db="EMBL/GenBank/DDBJ databases">
        <title>Sequencing the genomes of 1000 actinobacteria strains.</title>
        <authorList>
            <person name="Klenk H.-P."/>
        </authorList>
    </citation>
    <scope>NUCLEOTIDE SEQUENCE [LARGE SCALE GENOMIC DNA]</scope>
    <source>
        <strain evidence="8 9">DSM 17945</strain>
    </source>
</reference>
<proteinExistence type="inferred from homology"/>
<feature type="transmembrane region" description="Helical" evidence="7">
    <location>
        <begin position="26"/>
        <end position="46"/>
    </location>
</feature>
<keyword evidence="4 7" id="KW-0812">Transmembrane</keyword>
<name>A0A7W9JIF8_9MICC</name>
<dbReference type="InterPro" id="IPR050601">
    <property type="entry name" value="CPA3_antiporter_subunitC"/>
</dbReference>
<dbReference type="RefSeq" id="WP_184171111.1">
    <property type="nucleotide sequence ID" value="NZ_BAABAG010000008.1"/>
</dbReference>
<evidence type="ECO:0000256" key="3">
    <source>
        <dbReference type="ARBA" id="ARBA00022475"/>
    </source>
</evidence>
<evidence type="ECO:0000256" key="4">
    <source>
        <dbReference type="ARBA" id="ARBA00022692"/>
    </source>
</evidence>
<keyword evidence="5 7" id="KW-1133">Transmembrane helix</keyword>
<comment type="similarity">
    <text evidence="2">Belongs to the CPA3 antiporters (TC 2.A.63) subunit C family.</text>
</comment>
<organism evidence="8 9">
    <name type="scientific">Micrococcus endophyticus</name>
    <dbReference type="NCBI Taxonomy" id="455343"/>
    <lineage>
        <taxon>Bacteria</taxon>
        <taxon>Bacillati</taxon>
        <taxon>Actinomycetota</taxon>
        <taxon>Actinomycetes</taxon>
        <taxon>Micrococcales</taxon>
        <taxon>Micrococcaceae</taxon>
        <taxon>Micrococcus</taxon>
    </lineage>
</organism>
<comment type="caution">
    <text evidence="8">The sequence shown here is derived from an EMBL/GenBank/DDBJ whole genome shotgun (WGS) entry which is preliminary data.</text>
</comment>
<evidence type="ECO:0000256" key="7">
    <source>
        <dbReference type="SAM" id="Phobius"/>
    </source>
</evidence>
<dbReference type="AlphaFoldDB" id="A0A7W9JIF8"/>
<keyword evidence="9" id="KW-1185">Reference proteome</keyword>
<feature type="transmembrane region" description="Helical" evidence="7">
    <location>
        <begin position="66"/>
        <end position="87"/>
    </location>
</feature>
<evidence type="ECO:0000313" key="9">
    <source>
        <dbReference type="Proteomes" id="UP000567246"/>
    </source>
</evidence>
<dbReference type="Gene3D" id="1.10.287.3510">
    <property type="match status" value="1"/>
</dbReference>
<comment type="subcellular location">
    <subcellularLocation>
        <location evidence="1">Cell membrane</location>
        <topology evidence="1">Multi-pass membrane protein</topology>
    </subcellularLocation>
</comment>
<accession>A0A7W9JIF8</accession>
<evidence type="ECO:0000256" key="5">
    <source>
        <dbReference type="ARBA" id="ARBA00022989"/>
    </source>
</evidence>
<evidence type="ECO:0000256" key="2">
    <source>
        <dbReference type="ARBA" id="ARBA00010388"/>
    </source>
</evidence>
<evidence type="ECO:0000256" key="1">
    <source>
        <dbReference type="ARBA" id="ARBA00004651"/>
    </source>
</evidence>
<evidence type="ECO:0000313" key="8">
    <source>
        <dbReference type="EMBL" id="MBB5848214.1"/>
    </source>
</evidence>
<sequence>MTIAITVGLLTFGAFYLFSKRELLRVILGMVLLGHAANLAIIAAGGTDRRGLPFAGRGDVETQADALPQAFVLTAIVIAFAITVLLLTLAVTGRDDDAVADGHEAPDPLEQAAADARFPREELRAAAAQLGREAEARDGGRA</sequence>
<dbReference type="PANTHER" id="PTHR34583:SF2">
    <property type="entry name" value="ANTIPORTER SUBUNIT MNHC2-RELATED"/>
    <property type="match status" value="1"/>
</dbReference>
<dbReference type="InterPro" id="IPR039428">
    <property type="entry name" value="NUOK/Mnh_C1-like"/>
</dbReference>